<name>A0A1D8S1R3_9EURY</name>
<dbReference type="Proteomes" id="UP000185608">
    <property type="component" value="Chromosome"/>
</dbReference>
<dbReference type="RefSeq" id="WP_070364079.1">
    <property type="nucleotide sequence ID" value="NZ_CP016070.1"/>
</dbReference>
<evidence type="ECO:0000256" key="1">
    <source>
        <dbReference type="SAM" id="MobiDB-lite"/>
    </source>
</evidence>
<dbReference type="PATRIC" id="fig|1855411.3.peg.89"/>
<evidence type="ECO:0000313" key="3">
    <source>
        <dbReference type="Proteomes" id="UP000185608"/>
    </source>
</evidence>
<feature type="compositionally biased region" description="Basic and acidic residues" evidence="1">
    <location>
        <begin position="122"/>
        <end position="133"/>
    </location>
</feature>
<protein>
    <submittedName>
        <fullName evidence="2">Uncharacterized protein</fullName>
    </submittedName>
</protein>
<dbReference type="InterPro" id="IPR057179">
    <property type="entry name" value="DUF7857"/>
</dbReference>
<dbReference type="Pfam" id="PF25256">
    <property type="entry name" value="DUF7857"/>
    <property type="match status" value="1"/>
</dbReference>
<accession>A0A1D8S1R3</accession>
<evidence type="ECO:0000313" key="2">
    <source>
        <dbReference type="EMBL" id="AOW79299.1"/>
    </source>
</evidence>
<dbReference type="STRING" id="1873524.HSR6_0088"/>
<dbReference type="EMBL" id="CP016070">
    <property type="protein sequence ID" value="AOW79299.1"/>
    <property type="molecule type" value="Genomic_DNA"/>
</dbReference>
<gene>
    <name evidence="2" type="ORF">HTSR_0089</name>
</gene>
<reference evidence="2 3" key="1">
    <citation type="submission" date="2016-06" db="EMBL/GenBank/DDBJ databases">
        <title>Discovery of anaerobic lithoheterotrophic haloarchaeon capable of sulfur respiration by hydrogen and formate.</title>
        <authorList>
            <person name="Sorokin D.Y."/>
            <person name="Kublanov I.V."/>
            <person name="Roman P."/>
            <person name="Sinninghe Damste J.S."/>
            <person name="Golyshin P.N."/>
            <person name="Rojo D."/>
            <person name="Ciordia S."/>
            <person name="Mena Md.C."/>
            <person name="Ferrer M."/>
            <person name="Smedile F."/>
            <person name="Messina E."/>
            <person name="La Cono V."/>
            <person name="Yakimov M.M."/>
        </authorList>
    </citation>
    <scope>NUCLEOTIDE SEQUENCE [LARGE SCALE GENOMIC DNA]</scope>
    <source>
        <strain evidence="2 3">HTSR1</strain>
    </source>
</reference>
<organism evidence="2 3">
    <name type="scientific">Halodesulfurarchaeum formicicum</name>
    <dbReference type="NCBI Taxonomy" id="1873524"/>
    <lineage>
        <taxon>Archaea</taxon>
        <taxon>Methanobacteriati</taxon>
        <taxon>Methanobacteriota</taxon>
        <taxon>Stenosarchaea group</taxon>
        <taxon>Halobacteria</taxon>
        <taxon>Halobacteriales</taxon>
        <taxon>Halobacteriaceae</taxon>
        <taxon>Halodesulfurarchaeum</taxon>
    </lineage>
</organism>
<feature type="region of interest" description="Disordered" evidence="1">
    <location>
        <begin position="79"/>
        <end position="133"/>
    </location>
</feature>
<dbReference type="GeneID" id="29828108"/>
<dbReference type="KEGG" id="halh:HTSR_0089"/>
<feature type="region of interest" description="Disordered" evidence="1">
    <location>
        <begin position="36"/>
        <end position="59"/>
    </location>
</feature>
<dbReference type="AlphaFoldDB" id="A0A1D8S1R3"/>
<sequence length="133" mass="14432">MECVTQATAVDGTALVTAVLENPHDEPARFRLRNELDGPVWPPRRRGHPEAGWDADGYEGVLEPGERRALGYAVPAAPQDEPATIAWTEPAEATDSDPTAETAARSFRDPRPPRSVISPPGRRLDEGNTGERP</sequence>
<proteinExistence type="predicted"/>